<organism evidence="10 11">
    <name type="scientific">Natronospira elongata</name>
    <dbReference type="NCBI Taxonomy" id="3110268"/>
    <lineage>
        <taxon>Bacteria</taxon>
        <taxon>Pseudomonadati</taxon>
        <taxon>Pseudomonadota</taxon>
        <taxon>Gammaproteobacteria</taxon>
        <taxon>Natronospirales</taxon>
        <taxon>Natronospiraceae</taxon>
        <taxon>Natronospira</taxon>
    </lineage>
</organism>
<dbReference type="PRINTS" id="PR01434">
    <property type="entry name" value="NADHDHGNASE5"/>
</dbReference>
<evidence type="ECO:0000256" key="4">
    <source>
        <dbReference type="ARBA" id="ARBA00022692"/>
    </source>
</evidence>
<comment type="caution">
    <text evidence="10">The sequence shown here is derived from an EMBL/GenBank/DDBJ whole genome shotgun (WGS) entry which is preliminary data.</text>
</comment>
<evidence type="ECO:0000256" key="8">
    <source>
        <dbReference type="SAM" id="Phobius"/>
    </source>
</evidence>
<feature type="transmembrane region" description="Helical" evidence="8">
    <location>
        <begin position="169"/>
        <end position="189"/>
    </location>
</feature>
<sequence>MGLTELSILLPVLMVFGPLLLALLVFLAQWQRSADWLGMGLGLILLALLTPFSGAVLLEGPLEMQLGGHDRGLAIPFYVDGLTLAMLWLNTLLFLFIQVYAGAWLQLKQPAPAAEFRPLFLLLWSGLNALFLSGDLFNLYVTLEITTLAAVPLVILSHGHAAMAAAMRYLLFALVGSIIFLLGVALVYAQAGLLSLPLLQEQAEPHPALTVALLAMTAGVAMKAALFPVHAWLPEAHASAPSPASALLSALVAKAAAYLILRLWMGPLEAQWTPAMAQLMGALGAAGIIYASIQALRQTRLKRVIAYSTVAQLGYLLLLIPMASVLAWNGVIYHALTHGLAKAALFLAAGNLIMVLRDDSLRNLAGCDRVLSKNILVIGLAGVAIAGLPPTGGFIAKWWLISAALESGQWWWAVVIGLGGLLAAAYIFRILSYAFFSPDPHQETPIHQAQGQLTRALVWPPVILAFLAIALGMAGGLLAPFLEIAAPVTGAQA</sequence>
<gene>
    <name evidence="10" type="ORF">VCB98_06765</name>
</gene>
<keyword evidence="5 8" id="KW-1133">Transmembrane helix</keyword>
<dbReference type="PANTHER" id="PTHR42703:SF1">
    <property type="entry name" value="NA(+)_H(+) ANTIPORTER SUBUNIT D1"/>
    <property type="match status" value="1"/>
</dbReference>
<evidence type="ECO:0000256" key="6">
    <source>
        <dbReference type="ARBA" id="ARBA00023136"/>
    </source>
</evidence>
<keyword evidence="3" id="KW-1003">Cell membrane</keyword>
<accession>A0AAP6JEH4</accession>
<proteinExistence type="inferred from homology"/>
<dbReference type="InterPro" id="IPR050586">
    <property type="entry name" value="CPA3_Na-H_Antiporter_D"/>
</dbReference>
<protein>
    <submittedName>
        <fullName evidence="10">Proton-conducting transporter membrane subunit</fullName>
    </submittedName>
</protein>
<keyword evidence="4 7" id="KW-0812">Transmembrane</keyword>
<feature type="domain" description="NADH:quinone oxidoreductase/Mrp antiporter transmembrane" evidence="9">
    <location>
        <begin position="133"/>
        <end position="417"/>
    </location>
</feature>
<feature type="transmembrane region" description="Helical" evidence="8">
    <location>
        <begin position="305"/>
        <end position="326"/>
    </location>
</feature>
<evidence type="ECO:0000259" key="9">
    <source>
        <dbReference type="Pfam" id="PF00361"/>
    </source>
</evidence>
<name>A0AAP6JEH4_9GAMM</name>
<dbReference type="EMBL" id="JAYGII010000011">
    <property type="protein sequence ID" value="MEA5445516.1"/>
    <property type="molecule type" value="Genomic_DNA"/>
</dbReference>
<evidence type="ECO:0000256" key="5">
    <source>
        <dbReference type="ARBA" id="ARBA00022989"/>
    </source>
</evidence>
<feature type="transmembrane region" description="Helical" evidence="8">
    <location>
        <begin position="39"/>
        <end position="58"/>
    </location>
</feature>
<feature type="transmembrane region" description="Helical" evidence="8">
    <location>
        <begin position="375"/>
        <end position="399"/>
    </location>
</feature>
<dbReference type="InterPro" id="IPR001750">
    <property type="entry name" value="ND/Mrp_TM"/>
</dbReference>
<feature type="transmembrane region" description="Helical" evidence="8">
    <location>
        <begin position="332"/>
        <end position="354"/>
    </location>
</feature>
<keyword evidence="6 8" id="KW-0472">Membrane</keyword>
<feature type="transmembrane region" description="Helical" evidence="8">
    <location>
        <begin position="271"/>
        <end position="293"/>
    </location>
</feature>
<feature type="transmembrane region" description="Helical" evidence="8">
    <location>
        <begin position="6"/>
        <end position="27"/>
    </location>
</feature>
<dbReference type="GO" id="GO:0005886">
    <property type="term" value="C:plasma membrane"/>
    <property type="evidence" value="ECO:0007669"/>
    <property type="project" value="UniProtKB-SubCell"/>
</dbReference>
<feature type="transmembrane region" description="Helical" evidence="8">
    <location>
        <begin position="457"/>
        <end position="479"/>
    </location>
</feature>
<dbReference type="RefSeq" id="WP_346051145.1">
    <property type="nucleotide sequence ID" value="NZ_JAYGII010000011.1"/>
</dbReference>
<dbReference type="AlphaFoldDB" id="A0AAP6JEH4"/>
<feature type="transmembrane region" description="Helical" evidence="8">
    <location>
        <begin position="209"/>
        <end position="233"/>
    </location>
</feature>
<comment type="similarity">
    <text evidence="2">Belongs to the CPA3 antiporters (TC 2.A.63) subunit D family.</text>
</comment>
<dbReference type="PANTHER" id="PTHR42703">
    <property type="entry name" value="NADH DEHYDROGENASE"/>
    <property type="match status" value="1"/>
</dbReference>
<evidence type="ECO:0000256" key="7">
    <source>
        <dbReference type="RuleBase" id="RU000320"/>
    </source>
</evidence>
<dbReference type="InterPro" id="IPR014743">
    <property type="entry name" value="Cl-channel_core"/>
</dbReference>
<evidence type="ECO:0000256" key="3">
    <source>
        <dbReference type="ARBA" id="ARBA00022475"/>
    </source>
</evidence>
<feature type="transmembrane region" description="Helical" evidence="8">
    <location>
        <begin position="139"/>
        <end position="157"/>
    </location>
</feature>
<feature type="transmembrane region" description="Helical" evidence="8">
    <location>
        <begin position="116"/>
        <end position="133"/>
    </location>
</feature>
<feature type="transmembrane region" description="Helical" evidence="8">
    <location>
        <begin position="78"/>
        <end position="104"/>
    </location>
</feature>
<dbReference type="Pfam" id="PF00361">
    <property type="entry name" value="Proton_antipo_M"/>
    <property type="match status" value="1"/>
</dbReference>
<evidence type="ECO:0000256" key="2">
    <source>
        <dbReference type="ARBA" id="ARBA00005346"/>
    </source>
</evidence>
<feature type="transmembrane region" description="Helical" evidence="8">
    <location>
        <begin position="245"/>
        <end position="265"/>
    </location>
</feature>
<dbReference type="Proteomes" id="UP001302316">
    <property type="component" value="Unassembled WGS sequence"/>
</dbReference>
<dbReference type="SUPFAM" id="SSF81340">
    <property type="entry name" value="Clc chloride channel"/>
    <property type="match status" value="1"/>
</dbReference>
<reference evidence="10 11" key="1">
    <citation type="submission" date="2023-12" db="EMBL/GenBank/DDBJ databases">
        <title>Whole-genome sequencing of halo(alkali)philic microorganisms from hypersaline lakes.</title>
        <authorList>
            <person name="Sorokin D.Y."/>
            <person name="Merkel A.Y."/>
            <person name="Messina E."/>
            <person name="Yakimov M."/>
        </authorList>
    </citation>
    <scope>NUCLEOTIDE SEQUENCE [LARGE SCALE GENOMIC DNA]</scope>
    <source>
        <strain evidence="10 11">AB-CW1</strain>
    </source>
</reference>
<comment type="subcellular location">
    <subcellularLocation>
        <location evidence="1">Cell membrane</location>
        <topology evidence="1">Multi-pass membrane protein</topology>
    </subcellularLocation>
    <subcellularLocation>
        <location evidence="7">Membrane</location>
        <topology evidence="7">Multi-pass membrane protein</topology>
    </subcellularLocation>
</comment>
<evidence type="ECO:0000313" key="10">
    <source>
        <dbReference type="EMBL" id="MEA5445516.1"/>
    </source>
</evidence>
<evidence type="ECO:0000256" key="1">
    <source>
        <dbReference type="ARBA" id="ARBA00004651"/>
    </source>
</evidence>
<keyword evidence="11" id="KW-1185">Reference proteome</keyword>
<feature type="transmembrane region" description="Helical" evidence="8">
    <location>
        <begin position="411"/>
        <end position="436"/>
    </location>
</feature>
<evidence type="ECO:0000313" key="11">
    <source>
        <dbReference type="Proteomes" id="UP001302316"/>
    </source>
</evidence>